<accession>D8QXY3</accession>
<dbReference type="PROSITE" id="PS01031">
    <property type="entry name" value="SHSP"/>
    <property type="match status" value="1"/>
</dbReference>
<dbReference type="KEGG" id="smo:SELMODRAFT_79678"/>
<evidence type="ECO:0000256" key="2">
    <source>
        <dbReference type="PROSITE-ProRule" id="PRU00285"/>
    </source>
</evidence>
<protein>
    <recommendedName>
        <fullName evidence="4">SHSP domain-containing protein</fullName>
    </recommendedName>
</protein>
<dbReference type="Proteomes" id="UP000001514">
    <property type="component" value="Unassembled WGS sequence"/>
</dbReference>
<dbReference type="SUPFAM" id="SSF49764">
    <property type="entry name" value="HSP20-like chaperones"/>
    <property type="match status" value="1"/>
</dbReference>
<keyword evidence="1" id="KW-0346">Stress response</keyword>
<comment type="similarity">
    <text evidence="2 3">Belongs to the small heat shock protein (HSP20) family.</text>
</comment>
<dbReference type="InterPro" id="IPR044587">
    <property type="entry name" value="HSP21-like"/>
</dbReference>
<organism evidence="6">
    <name type="scientific">Selaginella moellendorffii</name>
    <name type="common">Spikemoss</name>
    <dbReference type="NCBI Taxonomy" id="88036"/>
    <lineage>
        <taxon>Eukaryota</taxon>
        <taxon>Viridiplantae</taxon>
        <taxon>Streptophyta</taxon>
        <taxon>Embryophyta</taxon>
        <taxon>Tracheophyta</taxon>
        <taxon>Lycopodiopsida</taxon>
        <taxon>Selaginellales</taxon>
        <taxon>Selaginellaceae</taxon>
        <taxon>Selaginella</taxon>
    </lineage>
</organism>
<evidence type="ECO:0000256" key="1">
    <source>
        <dbReference type="ARBA" id="ARBA00023016"/>
    </source>
</evidence>
<dbReference type="InterPro" id="IPR002068">
    <property type="entry name" value="A-crystallin/Hsp20_dom"/>
</dbReference>
<dbReference type="PANTHER" id="PTHR46733">
    <property type="entry name" value="26.5 KDA HEAT SHOCK PROTEIN, MITOCHONDRIAL"/>
    <property type="match status" value="1"/>
</dbReference>
<dbReference type="AlphaFoldDB" id="D8QXY3"/>
<dbReference type="Gene3D" id="2.60.40.790">
    <property type="match status" value="1"/>
</dbReference>
<sequence>MKFLFFSMADIWEPRSLRQMLDTIDRYVDSPAAFPAALGGLSPRTSMRTPWDIVEKPEAFIMRVDMPGLDKSEVSIGVEDEELVIRGERKAAEGDVFGDSRSYNTRMVLPKEVDKGSIKAELKNGVLIVVVPKIKPEAKKVTQIQVS</sequence>
<keyword evidence="6" id="KW-1185">Reference proteome</keyword>
<dbReference type="CDD" id="cd06464">
    <property type="entry name" value="ACD_sHsps-like"/>
    <property type="match status" value="1"/>
</dbReference>
<dbReference type="PANTHER" id="PTHR46733:SF4">
    <property type="entry name" value="HEAT SHOCK PROTEIN 21, CHLOROPLASTIC"/>
    <property type="match status" value="1"/>
</dbReference>
<dbReference type="OrthoDB" id="1431247at2759"/>
<dbReference type="OMA" id="DYWSARS"/>
<dbReference type="eggNOG" id="KOG0710">
    <property type="taxonomic scope" value="Eukaryota"/>
</dbReference>
<reference evidence="5 6" key="1">
    <citation type="journal article" date="2011" name="Science">
        <title>The Selaginella genome identifies genetic changes associated with the evolution of vascular plants.</title>
        <authorList>
            <person name="Banks J.A."/>
            <person name="Nishiyama T."/>
            <person name="Hasebe M."/>
            <person name="Bowman J.L."/>
            <person name="Gribskov M."/>
            <person name="dePamphilis C."/>
            <person name="Albert V.A."/>
            <person name="Aono N."/>
            <person name="Aoyama T."/>
            <person name="Ambrose B.A."/>
            <person name="Ashton N.W."/>
            <person name="Axtell M.J."/>
            <person name="Barker E."/>
            <person name="Barker M.S."/>
            <person name="Bennetzen J.L."/>
            <person name="Bonawitz N.D."/>
            <person name="Chapple C."/>
            <person name="Cheng C."/>
            <person name="Correa L.G."/>
            <person name="Dacre M."/>
            <person name="DeBarry J."/>
            <person name="Dreyer I."/>
            <person name="Elias M."/>
            <person name="Engstrom E.M."/>
            <person name="Estelle M."/>
            <person name="Feng L."/>
            <person name="Finet C."/>
            <person name="Floyd S.K."/>
            <person name="Frommer W.B."/>
            <person name="Fujita T."/>
            <person name="Gramzow L."/>
            <person name="Gutensohn M."/>
            <person name="Harholt J."/>
            <person name="Hattori M."/>
            <person name="Heyl A."/>
            <person name="Hirai T."/>
            <person name="Hiwatashi Y."/>
            <person name="Ishikawa M."/>
            <person name="Iwata M."/>
            <person name="Karol K.G."/>
            <person name="Koehler B."/>
            <person name="Kolukisaoglu U."/>
            <person name="Kubo M."/>
            <person name="Kurata T."/>
            <person name="Lalonde S."/>
            <person name="Li K."/>
            <person name="Li Y."/>
            <person name="Litt A."/>
            <person name="Lyons E."/>
            <person name="Manning G."/>
            <person name="Maruyama T."/>
            <person name="Michael T.P."/>
            <person name="Mikami K."/>
            <person name="Miyazaki S."/>
            <person name="Morinaga S."/>
            <person name="Murata T."/>
            <person name="Mueller-Roeber B."/>
            <person name="Nelson D.R."/>
            <person name="Obara M."/>
            <person name="Oguri Y."/>
            <person name="Olmstead R.G."/>
            <person name="Onodera N."/>
            <person name="Petersen B.L."/>
            <person name="Pils B."/>
            <person name="Prigge M."/>
            <person name="Rensing S.A."/>
            <person name="Riano-Pachon D.M."/>
            <person name="Roberts A.W."/>
            <person name="Sato Y."/>
            <person name="Scheller H.V."/>
            <person name="Schulz B."/>
            <person name="Schulz C."/>
            <person name="Shakirov E.V."/>
            <person name="Shibagaki N."/>
            <person name="Shinohara N."/>
            <person name="Shippen D.E."/>
            <person name="Soerensen I."/>
            <person name="Sotooka R."/>
            <person name="Sugimoto N."/>
            <person name="Sugita M."/>
            <person name="Sumikawa N."/>
            <person name="Tanurdzic M."/>
            <person name="Theissen G."/>
            <person name="Ulvskov P."/>
            <person name="Wakazuki S."/>
            <person name="Weng J.K."/>
            <person name="Willats W.W."/>
            <person name="Wipf D."/>
            <person name="Wolf P.G."/>
            <person name="Yang L."/>
            <person name="Zimmer A.D."/>
            <person name="Zhu Q."/>
            <person name="Mitros T."/>
            <person name="Hellsten U."/>
            <person name="Loque D."/>
            <person name="Otillar R."/>
            <person name="Salamov A."/>
            <person name="Schmutz J."/>
            <person name="Shapiro H."/>
            <person name="Lindquist E."/>
            <person name="Lucas S."/>
            <person name="Rokhsar D."/>
            <person name="Grigoriev I.V."/>
        </authorList>
    </citation>
    <scope>NUCLEOTIDE SEQUENCE [LARGE SCALE GENOMIC DNA]</scope>
</reference>
<dbReference type="GO" id="GO:0009408">
    <property type="term" value="P:response to heat"/>
    <property type="evidence" value="ECO:0007669"/>
    <property type="project" value="InterPro"/>
</dbReference>
<proteinExistence type="inferred from homology"/>
<dbReference type="InterPro" id="IPR008978">
    <property type="entry name" value="HSP20-like_chaperone"/>
</dbReference>
<dbReference type="Pfam" id="PF00011">
    <property type="entry name" value="HSP20"/>
    <property type="match status" value="1"/>
</dbReference>
<dbReference type="Gramene" id="EFJ35510">
    <property type="protein sequence ID" value="EFJ35510"/>
    <property type="gene ID" value="SELMODRAFT_79678"/>
</dbReference>
<gene>
    <name evidence="5" type="ORF">SELMODRAFT_79678</name>
</gene>
<dbReference type="InParanoid" id="D8QXY3"/>
<evidence type="ECO:0000259" key="4">
    <source>
        <dbReference type="PROSITE" id="PS01031"/>
    </source>
</evidence>
<name>D8QXY3_SELML</name>
<evidence type="ECO:0000313" key="6">
    <source>
        <dbReference type="Proteomes" id="UP000001514"/>
    </source>
</evidence>
<dbReference type="EMBL" id="GL377568">
    <property type="protein sequence ID" value="EFJ35510.1"/>
    <property type="molecule type" value="Genomic_DNA"/>
</dbReference>
<dbReference type="STRING" id="88036.D8QXY3"/>
<evidence type="ECO:0000313" key="5">
    <source>
        <dbReference type="EMBL" id="EFJ35510.1"/>
    </source>
</evidence>
<feature type="domain" description="SHSP" evidence="4">
    <location>
        <begin position="42"/>
        <end position="147"/>
    </location>
</feature>
<evidence type="ECO:0000256" key="3">
    <source>
        <dbReference type="RuleBase" id="RU003616"/>
    </source>
</evidence>
<dbReference type="HOGENOM" id="CLU_046737_12_2_1"/>